<dbReference type="Pfam" id="PF16335">
    <property type="entry name" value="GtaA_6_Hairpin"/>
    <property type="match status" value="1"/>
</dbReference>
<sequence length="704" mass="78873">MRRLLSVGLCSLLRTAVTQSTSTFTPARPPSLPLAVKGPYLSTWLPAGSSGGNGGYLPGQWPSFWTGQWLGWAGMIKVDGKTLLWMGAPNGFKDFANQTSFEYTSTKSIFTFNADNKIQLKVTFLSPLTPTDFQRQSLLFSYMEVEVSALDGSEHSVQIYTDISAEWTSGDIGAMAEWDFGTTSDGIHYHKVWKQNQQTFSEVSDRAEWGNWYYGTKSVEGLTYMSGADAKVRETFHNNSKLDNSQDTNFRAINDQWPIFAYSLDLQKVGSEGKSQLFTIGVCQDDAIQFLGAGGLTTLPSLWKSYFADDLSALSFFYKDYSESIKLSTELDDQISSDSKAAGGDDYAILTTLAARQAFGATQLVGTEEKHYLFLKEISSNGNTQTVDVIYPASPIFYYTNPELMKLMLDPHFENQESGHYPNKWAIHDLGTHYPNATGHPDGQDEPMPLEECGNHMVMVLEYVQLSGNTDYIRQHYKILKQWTEYLVQDSLYPAEQLSTDDFAGHLVNQTNLALKGIIGIEAMSRMSSLINETADAQNYTSIAHNYISQWQQLGINNATSPPHAILNYGNASTHGLLYNLYNDRLLKLDLVPQQVYDIQSAFYPTVKEKYGVPLDTRNRYYTKSDWEIFCAAIASDETRDMFLHDLATWVNETPTSRPFTDLYQTNDGTFPPGIEFKARPVMGGMFALLLLDRGGYTAPKRIS</sequence>
<dbReference type="GeneID" id="19132721"/>
<dbReference type="SUPFAM" id="SSF48208">
    <property type="entry name" value="Six-hairpin glycosidases"/>
    <property type="match status" value="1"/>
</dbReference>
<feature type="signal peptide" evidence="1">
    <location>
        <begin position="1"/>
        <end position="20"/>
    </location>
</feature>
<dbReference type="STRING" id="665912.M2T7J2"/>
<feature type="domain" description="Glutaminase A N-terminal" evidence="3">
    <location>
        <begin position="106"/>
        <end position="338"/>
    </location>
</feature>
<dbReference type="InterPro" id="IPR008928">
    <property type="entry name" value="6-hairpin_glycosidase_sf"/>
</dbReference>
<evidence type="ECO:0008006" key="6">
    <source>
        <dbReference type="Google" id="ProtNLM"/>
    </source>
</evidence>
<dbReference type="OMA" id="WAGMIRV"/>
<dbReference type="RefSeq" id="XP_007699658.1">
    <property type="nucleotide sequence ID" value="XM_007701468.1"/>
</dbReference>
<evidence type="ECO:0000256" key="1">
    <source>
        <dbReference type="SAM" id="SignalP"/>
    </source>
</evidence>
<evidence type="ECO:0000259" key="3">
    <source>
        <dbReference type="Pfam" id="PF17168"/>
    </source>
</evidence>
<evidence type="ECO:0000259" key="2">
    <source>
        <dbReference type="Pfam" id="PF16335"/>
    </source>
</evidence>
<dbReference type="GO" id="GO:0005975">
    <property type="term" value="P:carbohydrate metabolic process"/>
    <property type="evidence" value="ECO:0007669"/>
    <property type="project" value="InterPro"/>
</dbReference>
<dbReference type="Proteomes" id="UP000016934">
    <property type="component" value="Unassembled WGS sequence"/>
</dbReference>
<dbReference type="InterPro" id="IPR033433">
    <property type="entry name" value="GtaA_N"/>
</dbReference>
<reference evidence="4 5" key="1">
    <citation type="journal article" date="2012" name="PLoS Pathog.">
        <title>Diverse lifestyles and strategies of plant pathogenesis encoded in the genomes of eighteen Dothideomycetes fungi.</title>
        <authorList>
            <person name="Ohm R.A."/>
            <person name="Feau N."/>
            <person name="Henrissat B."/>
            <person name="Schoch C.L."/>
            <person name="Horwitz B.A."/>
            <person name="Barry K.W."/>
            <person name="Condon B.J."/>
            <person name="Copeland A.C."/>
            <person name="Dhillon B."/>
            <person name="Glaser F."/>
            <person name="Hesse C.N."/>
            <person name="Kosti I."/>
            <person name="LaButti K."/>
            <person name="Lindquist E.A."/>
            <person name="Lucas S."/>
            <person name="Salamov A.A."/>
            <person name="Bradshaw R.E."/>
            <person name="Ciuffetti L."/>
            <person name="Hamelin R.C."/>
            <person name="Kema G.H.J."/>
            <person name="Lawrence C."/>
            <person name="Scott J.A."/>
            <person name="Spatafora J.W."/>
            <person name="Turgeon B.G."/>
            <person name="de Wit P.J.G.M."/>
            <person name="Zhong S."/>
            <person name="Goodwin S.B."/>
            <person name="Grigoriev I.V."/>
        </authorList>
    </citation>
    <scope>NUCLEOTIDE SEQUENCE [LARGE SCALE GENOMIC DNA]</scope>
    <source>
        <strain evidence="5">ND90Pr / ATCC 201652</strain>
    </source>
</reference>
<gene>
    <name evidence="4" type="ORF">COCSADRAFT_171000</name>
</gene>
<dbReference type="EMBL" id="KB445642">
    <property type="protein sequence ID" value="EMD65191.1"/>
    <property type="molecule type" value="Genomic_DNA"/>
</dbReference>
<evidence type="ECO:0000313" key="4">
    <source>
        <dbReference type="EMBL" id="EMD65191.1"/>
    </source>
</evidence>
<evidence type="ECO:0000313" key="5">
    <source>
        <dbReference type="Proteomes" id="UP000016934"/>
    </source>
</evidence>
<dbReference type="eggNOG" id="ENOG502QPQS">
    <property type="taxonomic scope" value="Eukaryota"/>
</dbReference>
<feature type="domain" description="Glutaminase A central" evidence="2">
    <location>
        <begin position="344"/>
        <end position="690"/>
    </location>
</feature>
<dbReference type="InterPro" id="IPR052743">
    <property type="entry name" value="Glutaminase_GtaA"/>
</dbReference>
<dbReference type="InterPro" id="IPR032514">
    <property type="entry name" value="GtaA_central"/>
</dbReference>
<dbReference type="HOGENOM" id="CLU_008020_1_1_1"/>
<proteinExistence type="predicted"/>
<dbReference type="PANTHER" id="PTHR31987">
    <property type="entry name" value="GLUTAMINASE A-RELATED"/>
    <property type="match status" value="1"/>
</dbReference>
<keyword evidence="1" id="KW-0732">Signal</keyword>
<organism evidence="4 5">
    <name type="scientific">Cochliobolus sativus (strain ND90Pr / ATCC 201652)</name>
    <name type="common">Common root rot and spot blotch fungus</name>
    <name type="synonym">Bipolaris sorokiniana</name>
    <dbReference type="NCBI Taxonomy" id="665912"/>
    <lineage>
        <taxon>Eukaryota</taxon>
        <taxon>Fungi</taxon>
        <taxon>Dikarya</taxon>
        <taxon>Ascomycota</taxon>
        <taxon>Pezizomycotina</taxon>
        <taxon>Dothideomycetes</taxon>
        <taxon>Pleosporomycetidae</taxon>
        <taxon>Pleosporales</taxon>
        <taxon>Pleosporineae</taxon>
        <taxon>Pleosporaceae</taxon>
        <taxon>Bipolaris</taxon>
    </lineage>
</organism>
<dbReference type="AlphaFoldDB" id="M2T7J2"/>
<dbReference type="OrthoDB" id="431715at2759"/>
<dbReference type="PANTHER" id="PTHR31987:SF1">
    <property type="entry name" value="GLUTAMINASE A"/>
    <property type="match status" value="1"/>
</dbReference>
<protein>
    <recommendedName>
        <fullName evidence="6">Glutaminase GtaA</fullName>
    </recommendedName>
</protein>
<reference evidence="5" key="2">
    <citation type="journal article" date="2013" name="PLoS Genet.">
        <title>Comparative genome structure, secondary metabolite, and effector coding capacity across Cochliobolus pathogens.</title>
        <authorList>
            <person name="Condon B.J."/>
            <person name="Leng Y."/>
            <person name="Wu D."/>
            <person name="Bushley K.E."/>
            <person name="Ohm R.A."/>
            <person name="Otillar R."/>
            <person name="Martin J."/>
            <person name="Schackwitz W."/>
            <person name="Grimwood J."/>
            <person name="MohdZainudin N."/>
            <person name="Xue C."/>
            <person name="Wang R."/>
            <person name="Manning V.A."/>
            <person name="Dhillon B."/>
            <person name="Tu Z.J."/>
            <person name="Steffenson B.J."/>
            <person name="Salamov A."/>
            <person name="Sun H."/>
            <person name="Lowry S."/>
            <person name="LaButti K."/>
            <person name="Han J."/>
            <person name="Copeland A."/>
            <person name="Lindquist E."/>
            <person name="Barry K."/>
            <person name="Schmutz J."/>
            <person name="Baker S.E."/>
            <person name="Ciuffetti L.M."/>
            <person name="Grigoriev I.V."/>
            <person name="Zhong S."/>
            <person name="Turgeon B.G."/>
        </authorList>
    </citation>
    <scope>NUCLEOTIDE SEQUENCE [LARGE SCALE GENOMIC DNA]</scope>
    <source>
        <strain evidence="5">ND90Pr / ATCC 201652</strain>
    </source>
</reference>
<accession>M2T7J2</accession>
<dbReference type="Pfam" id="PF17168">
    <property type="entry name" value="DUF5127"/>
    <property type="match status" value="1"/>
</dbReference>
<name>M2T7J2_COCSN</name>
<keyword evidence="5" id="KW-1185">Reference proteome</keyword>
<feature type="chain" id="PRO_5004026169" description="Glutaminase GtaA" evidence="1">
    <location>
        <begin position="21"/>
        <end position="704"/>
    </location>
</feature>
<dbReference type="KEGG" id="bsc:COCSADRAFT_171000"/>